<dbReference type="Proteomes" id="UP000615446">
    <property type="component" value="Unassembled WGS sequence"/>
</dbReference>
<reference evidence="2" key="1">
    <citation type="submission" date="2019-10" db="EMBL/GenBank/DDBJ databases">
        <title>Conservation and host-specific expression of non-tandemly repeated heterogenous ribosome RNA gene in arbuscular mycorrhizal fungi.</title>
        <authorList>
            <person name="Maeda T."/>
            <person name="Kobayashi Y."/>
            <person name="Nakagawa T."/>
            <person name="Ezawa T."/>
            <person name="Yamaguchi K."/>
            <person name="Bino T."/>
            <person name="Nishimoto Y."/>
            <person name="Shigenobu S."/>
            <person name="Kawaguchi M."/>
        </authorList>
    </citation>
    <scope>NUCLEOTIDE SEQUENCE</scope>
    <source>
        <strain evidence="2">HR1</strain>
    </source>
</reference>
<dbReference type="Gene3D" id="3.30.420.10">
    <property type="entry name" value="Ribonuclease H-like superfamily/Ribonuclease H"/>
    <property type="match status" value="1"/>
</dbReference>
<protein>
    <submittedName>
        <fullName evidence="2">Homeodomain-like protein</fullName>
    </submittedName>
</protein>
<evidence type="ECO:0000313" key="2">
    <source>
        <dbReference type="EMBL" id="GES90178.1"/>
    </source>
</evidence>
<evidence type="ECO:0000313" key="3">
    <source>
        <dbReference type="Proteomes" id="UP000615446"/>
    </source>
</evidence>
<dbReference type="PANTHER" id="PTHR46564">
    <property type="entry name" value="TRANSPOSASE"/>
    <property type="match status" value="1"/>
</dbReference>
<dbReference type="Pfam" id="PF13358">
    <property type="entry name" value="DDE_3"/>
    <property type="match status" value="1"/>
</dbReference>
<dbReference type="GO" id="GO:0003677">
    <property type="term" value="F:DNA binding"/>
    <property type="evidence" value="ECO:0007669"/>
    <property type="project" value="UniProtKB-KW"/>
</dbReference>
<gene>
    <name evidence="2" type="ORF">RCL2_001704600</name>
</gene>
<dbReference type="InterPro" id="IPR038717">
    <property type="entry name" value="Tc1-like_DDE_dom"/>
</dbReference>
<dbReference type="OrthoDB" id="2266637at2759"/>
<keyword evidence="2" id="KW-0371">Homeobox</keyword>
<dbReference type="InterPro" id="IPR036397">
    <property type="entry name" value="RNaseH_sf"/>
</dbReference>
<evidence type="ECO:0000259" key="1">
    <source>
        <dbReference type="Pfam" id="PF13358"/>
    </source>
</evidence>
<organism evidence="2 3">
    <name type="scientific">Rhizophagus clarus</name>
    <dbReference type="NCBI Taxonomy" id="94130"/>
    <lineage>
        <taxon>Eukaryota</taxon>
        <taxon>Fungi</taxon>
        <taxon>Fungi incertae sedis</taxon>
        <taxon>Mucoromycota</taxon>
        <taxon>Glomeromycotina</taxon>
        <taxon>Glomeromycetes</taxon>
        <taxon>Glomerales</taxon>
        <taxon>Glomeraceae</taxon>
        <taxon>Rhizophagus</taxon>
    </lineage>
</organism>
<accession>A0A8H3LRR5</accession>
<name>A0A8H3LRR5_9GLOM</name>
<dbReference type="AlphaFoldDB" id="A0A8H3LRR5"/>
<feature type="domain" description="Tc1-like transposase DDE" evidence="1">
    <location>
        <begin position="122"/>
        <end position="249"/>
    </location>
</feature>
<proteinExistence type="predicted"/>
<dbReference type="EMBL" id="BLAL01000194">
    <property type="protein sequence ID" value="GES90178.1"/>
    <property type="molecule type" value="Genomic_DNA"/>
</dbReference>
<sequence>MSFLCDYSRFFSTIFIAHAFSEDLKWRIVYLYYDVLQIYVQWETVVNPWQKLPGYRKTLTRNEIKIIILQELVKDKVDWYLDELVGELELQTGKLVSIPILWRSLVSTFIAKIGRDYKPEQLILMDEATKDERSLSQGYGYSLKNIFATKKNIFVQKTQYTILPALSLQGIITVDIIESNCTKERFKKFVISNIVPQMNVYPNEQVFLYLIIHKFTMMKSGHVEFLSPYSPDFNPIETYFSIIKSFIKRYKDFVNSCNDSRYPLLIAYSQITPQMAERFFKVNSSPSSDDSSNLIKNSSRDGTGCLRKDNIFDGELGELFVIALCIEVVKLVVAANVLTLLDCEKMGKLVFMYYL</sequence>
<keyword evidence="2" id="KW-0238">DNA-binding</keyword>
<comment type="caution">
    <text evidence="2">The sequence shown here is derived from an EMBL/GenBank/DDBJ whole genome shotgun (WGS) entry which is preliminary data.</text>
</comment>
<dbReference type="PANTHER" id="PTHR46564:SF1">
    <property type="entry name" value="TRANSPOSASE"/>
    <property type="match status" value="1"/>
</dbReference>